<feature type="compositionally biased region" description="Basic and acidic residues" evidence="4">
    <location>
        <begin position="1090"/>
        <end position="1100"/>
    </location>
</feature>
<evidence type="ECO:0000259" key="5">
    <source>
        <dbReference type="PROSITE" id="PS50600"/>
    </source>
</evidence>
<keyword evidence="7" id="KW-0548">Nucleotidyltransferase</keyword>
<feature type="region of interest" description="Disordered" evidence="4">
    <location>
        <begin position="924"/>
        <end position="947"/>
    </location>
</feature>
<accession>A0A8T2A4P3</accession>
<dbReference type="Pfam" id="PF00078">
    <property type="entry name" value="RVT_1"/>
    <property type="match status" value="1"/>
</dbReference>
<dbReference type="GO" id="GO:0003964">
    <property type="term" value="F:RNA-directed DNA polymerase activity"/>
    <property type="evidence" value="ECO:0007669"/>
    <property type="project" value="UniProtKB-KW"/>
</dbReference>
<keyword evidence="7" id="KW-0695">RNA-directed DNA polymerase</keyword>
<dbReference type="InterPro" id="IPR003653">
    <property type="entry name" value="Peptidase_C48_C"/>
</dbReference>
<dbReference type="Pfam" id="PF09331">
    <property type="entry name" value="DUF1985"/>
    <property type="match status" value="1"/>
</dbReference>
<proteinExistence type="predicted"/>
<feature type="region of interest" description="Disordered" evidence="4">
    <location>
        <begin position="1083"/>
        <end position="1102"/>
    </location>
</feature>
<dbReference type="PROSITE" id="PS50878">
    <property type="entry name" value="RT_POL"/>
    <property type="match status" value="1"/>
</dbReference>
<keyword evidence="3" id="KW-0175">Coiled coil</keyword>
<keyword evidence="7" id="KW-0808">Transferase</keyword>
<dbReference type="Pfam" id="PF02902">
    <property type="entry name" value="Peptidase_C48"/>
    <property type="match status" value="1"/>
</dbReference>
<feature type="domain" description="Ubiquitin-like protease family profile" evidence="5">
    <location>
        <begin position="1237"/>
        <end position="1441"/>
    </location>
</feature>
<dbReference type="Proteomes" id="UP000694240">
    <property type="component" value="Chromosome 9"/>
</dbReference>
<feature type="compositionally biased region" description="Basic and acidic residues" evidence="4">
    <location>
        <begin position="1038"/>
        <end position="1053"/>
    </location>
</feature>
<keyword evidence="8" id="KW-1185">Reference proteome</keyword>
<protein>
    <submittedName>
        <fullName evidence="7">Reverse transcriptase domain</fullName>
    </submittedName>
</protein>
<evidence type="ECO:0000256" key="3">
    <source>
        <dbReference type="SAM" id="Coils"/>
    </source>
</evidence>
<feature type="region of interest" description="Disordered" evidence="4">
    <location>
        <begin position="795"/>
        <end position="851"/>
    </location>
</feature>
<sequence>MFTNLLSNPSASLFREEHMARKKWSYFAAGLDSFYRQKSRIQWYRDGDANSRFFHRAVIAHQARNLITYLRGDDDSRVENQEQIKGQLVSIPSEEEIIAAVFCMPRNKAPGPDGFPAEFFWETWPIVKDGTVAAVREFFLTGHLLKKFNATAITLIPKETCVDKLTLFRPVACCTTVYKIITRLISKRLKLFISEAVQGNQVGFIKGRLLCENVQLASELVENFHQEGHTTRGCLQIDLTKAYDNINWDFLINILIALDLPATFINWIRVCISTPTYSIAFNGELIGFFPGKKGIRQGDPMSSHLFVLVMDILAKSLDQGAVNGRFQLHPKCFAPLITHLSFADDVLVFFDGSESSIEGIMHILEDFKLGSGLGINKQKTALLLDGGDFDQLRSIADRFGVEHGSLPVKYLGVPLMTQKMRKQDYQPLIDKIHNRFTSWTARHLSFAGRLQLLKSMAEVISEEQPRDYPPRLYAEGESILENKLLNHNIKMGDVPVIIESIGQDAWNELKGSPIGIIAKLAESQFVWSGKTVHFLLCRQLRIHKKEIWFLVGGQPIRFGLNEFGHITGLNTGSIPTEKFEPKADYKAFFSELNVPGGEGPKLDELRAGLLVCRTWTPEKRKWLGLLTLQAIGLYGLHHNSRIPFESAKRVFDEEAMNTYPWGRSAFEALVNSIKMLRPVGKTYTVSGMVYVLQALAYDSVKCFGERYGRVVNKDEIPLLRWGGNRTRKTMELTIAEDIKAHGELRVSKLVMKDDVRELFHTWLDEEEDPALDNLIRDIHEDKFVKGYWDVKKTEKKRKNVNSNAAGDSESPAKRQKVHNVKAVINSDGVESGEGDAEKKKKKKKEKVGSAEDDVLEDVSVKTFVDLVKQLNSRFDTVDTSIKEVSSNMEKVIGDRVEARMDEKFEYMEKELKQMKKRLNAIEQGVGKSGENGEENSAFKETEPPEKPTQVNLLLNQKEKATPKGPAKPPQNQSVTSPLAKDIVDVEKDIGIAGVSKNLEKEFANVIDGKSAIDFIDTLPNNIRKLRSRKIDTEKIAAGKKNTGKDKPAKDKAPKVQAAVGRRRGRKPSSTTVKKVVRKLATAPAEGGAALDEKKEAADVPDKDEEVLEKAGIKGDNDVYDVTDQLLAGNERTLPESEDDEEEHIRIERINALRKESVKLSPDGSALNPLSNVSERIFPHIGDNGLTCMRKNCVPSAGIYDPLSPVDPAKLQKLKEMMAPFKHLPLGRATDTVDFYRILITERKDWPDREYGWLYDDHIAAYLRVLRKRFITRVPFPFHTKRIAFIDSWFVSYWCKEYDQFKIKPERIKFKGTAYERLVHGLEPKDQQTNMKWIEDVDHLYIVHQIGGNHWLALDVDLIRGHIDCYDSIVGHHTKESELSVLEACRPFTRMIPQMMNEIIPPEIYPPRFEQFSFRRRNKSRVPQNIQVGDCGVYALKFIECLALGVSFVGICDENIQAIRVKMATEIYDEAPDLLAAFNVQ</sequence>
<feature type="compositionally biased region" description="Basic and acidic residues" evidence="4">
    <location>
        <begin position="936"/>
        <end position="945"/>
    </location>
</feature>
<reference evidence="7 8" key="1">
    <citation type="submission" date="2020-12" db="EMBL/GenBank/DDBJ databases">
        <title>Concerted genomic and epigenomic changes stabilize Arabidopsis allopolyploids.</title>
        <authorList>
            <person name="Chen Z."/>
        </authorList>
    </citation>
    <scope>NUCLEOTIDE SEQUENCE [LARGE SCALE GENOMIC DNA]</scope>
    <source>
        <strain evidence="7">Allo738</strain>
        <tissue evidence="7">Leaf</tissue>
    </source>
</reference>
<comment type="caution">
    <text evidence="7">The sequence shown here is derived from an EMBL/GenBank/DDBJ whole genome shotgun (WGS) entry which is preliminary data.</text>
</comment>
<feature type="domain" description="Reverse transcriptase" evidence="6">
    <location>
        <begin position="137"/>
        <end position="415"/>
    </location>
</feature>
<evidence type="ECO:0000259" key="6">
    <source>
        <dbReference type="PROSITE" id="PS50878"/>
    </source>
</evidence>
<dbReference type="PANTHER" id="PTHR31635">
    <property type="entry name" value="REVERSE TRANSCRIPTASE DOMAIN-CONTAINING PROTEIN-RELATED"/>
    <property type="match status" value="1"/>
</dbReference>
<dbReference type="EMBL" id="JAEFBK010000009">
    <property type="protein sequence ID" value="KAG7567876.1"/>
    <property type="molecule type" value="Genomic_DNA"/>
</dbReference>
<evidence type="ECO:0000313" key="8">
    <source>
        <dbReference type="Proteomes" id="UP000694240"/>
    </source>
</evidence>
<keyword evidence="2" id="KW-0378">Hydrolase</keyword>
<dbReference type="GO" id="GO:0008234">
    <property type="term" value="F:cysteine-type peptidase activity"/>
    <property type="evidence" value="ECO:0007669"/>
    <property type="project" value="InterPro"/>
</dbReference>
<keyword evidence="1" id="KW-0645">Protease</keyword>
<feature type="region of interest" description="Disordered" evidence="4">
    <location>
        <begin position="959"/>
        <end position="979"/>
    </location>
</feature>
<dbReference type="InterPro" id="IPR015410">
    <property type="entry name" value="DUF1985"/>
</dbReference>
<name>A0A8T2A4P3_9BRAS</name>
<dbReference type="PANTHER" id="PTHR31635:SF196">
    <property type="entry name" value="REVERSE TRANSCRIPTASE DOMAIN-CONTAINING PROTEIN-RELATED"/>
    <property type="match status" value="1"/>
</dbReference>
<dbReference type="PROSITE" id="PS50600">
    <property type="entry name" value="ULP_PROTEASE"/>
    <property type="match status" value="1"/>
</dbReference>
<evidence type="ECO:0000256" key="1">
    <source>
        <dbReference type="ARBA" id="ARBA00022670"/>
    </source>
</evidence>
<feature type="region of interest" description="Disordered" evidence="4">
    <location>
        <begin position="1038"/>
        <end position="1070"/>
    </location>
</feature>
<feature type="coiled-coil region" evidence="3">
    <location>
        <begin position="897"/>
        <end position="924"/>
    </location>
</feature>
<evidence type="ECO:0000256" key="4">
    <source>
        <dbReference type="SAM" id="MobiDB-lite"/>
    </source>
</evidence>
<dbReference type="GO" id="GO:0006508">
    <property type="term" value="P:proteolysis"/>
    <property type="evidence" value="ECO:0007669"/>
    <property type="project" value="UniProtKB-KW"/>
</dbReference>
<gene>
    <name evidence="7" type="ORF">ISN45_Aa04g007110</name>
</gene>
<evidence type="ECO:0000313" key="7">
    <source>
        <dbReference type="EMBL" id="KAG7567876.1"/>
    </source>
</evidence>
<dbReference type="CDD" id="cd01650">
    <property type="entry name" value="RT_nLTR_like"/>
    <property type="match status" value="1"/>
</dbReference>
<evidence type="ECO:0000256" key="2">
    <source>
        <dbReference type="ARBA" id="ARBA00022801"/>
    </source>
</evidence>
<organism evidence="7 8">
    <name type="scientific">Arabidopsis thaliana x Arabidopsis arenosa</name>
    <dbReference type="NCBI Taxonomy" id="1240361"/>
    <lineage>
        <taxon>Eukaryota</taxon>
        <taxon>Viridiplantae</taxon>
        <taxon>Streptophyta</taxon>
        <taxon>Embryophyta</taxon>
        <taxon>Tracheophyta</taxon>
        <taxon>Spermatophyta</taxon>
        <taxon>Magnoliopsida</taxon>
        <taxon>eudicotyledons</taxon>
        <taxon>Gunneridae</taxon>
        <taxon>Pentapetalae</taxon>
        <taxon>rosids</taxon>
        <taxon>malvids</taxon>
        <taxon>Brassicales</taxon>
        <taxon>Brassicaceae</taxon>
        <taxon>Camelineae</taxon>
        <taxon>Arabidopsis</taxon>
    </lineage>
</organism>
<dbReference type="InterPro" id="IPR000477">
    <property type="entry name" value="RT_dom"/>
</dbReference>